<dbReference type="InterPro" id="IPR027417">
    <property type="entry name" value="P-loop_NTPase"/>
</dbReference>
<dbReference type="GO" id="GO:0046872">
    <property type="term" value="F:metal ion binding"/>
    <property type="evidence" value="ECO:0007669"/>
    <property type="project" value="UniProtKB-KW"/>
</dbReference>
<accession>A0A6N7WZL1</accession>
<evidence type="ECO:0000256" key="2">
    <source>
        <dbReference type="ARBA" id="ARBA00022741"/>
    </source>
</evidence>
<dbReference type="PANTHER" id="PTHR42961">
    <property type="entry name" value="IRON-SULFUR PROTEIN NUBPL"/>
    <property type="match status" value="1"/>
</dbReference>
<keyword evidence="8" id="KW-1185">Reference proteome</keyword>
<dbReference type="FunFam" id="3.40.50.300:FF:001119">
    <property type="entry name" value="Iron-sulfur cluster carrier protein"/>
    <property type="match status" value="1"/>
</dbReference>
<comment type="function">
    <text evidence="6">Binds and transfers iron-sulfur (Fe-S) clusters to target apoproteins. Can hydrolyze ATP.</text>
</comment>
<evidence type="ECO:0000256" key="1">
    <source>
        <dbReference type="ARBA" id="ARBA00022723"/>
    </source>
</evidence>
<feature type="binding site" evidence="6">
    <location>
        <begin position="33"/>
        <end position="40"/>
    </location>
    <ligand>
        <name>ATP</name>
        <dbReference type="ChEBI" id="CHEBI:30616"/>
    </ligand>
</feature>
<reference evidence="7 8" key="1">
    <citation type="submission" date="2019-08" db="EMBL/GenBank/DDBJ databases">
        <title>In-depth cultivation of the pig gut microbiome towards novel bacterial diversity and tailored functional studies.</title>
        <authorList>
            <person name="Wylensek D."/>
            <person name="Hitch T.C.A."/>
            <person name="Clavel T."/>
        </authorList>
    </citation>
    <scope>NUCLEOTIDE SEQUENCE [LARGE SCALE GENOMIC DNA]</scope>
    <source>
        <strain evidence="7 8">WCA-SAB-591-4A-A</strain>
    </source>
</reference>
<dbReference type="GO" id="GO:0016887">
    <property type="term" value="F:ATP hydrolysis activity"/>
    <property type="evidence" value="ECO:0007669"/>
    <property type="project" value="UniProtKB-UniRule"/>
</dbReference>
<evidence type="ECO:0000313" key="7">
    <source>
        <dbReference type="EMBL" id="MST62130.1"/>
    </source>
</evidence>
<dbReference type="CDD" id="cd02037">
    <property type="entry name" value="Mrp_NBP35"/>
    <property type="match status" value="1"/>
</dbReference>
<keyword evidence="1 6" id="KW-0479">Metal-binding</keyword>
<dbReference type="SUPFAM" id="SSF52540">
    <property type="entry name" value="P-loop containing nucleoside triphosphate hydrolases"/>
    <property type="match status" value="1"/>
</dbReference>
<keyword evidence="4 6" id="KW-0408">Iron</keyword>
<dbReference type="EMBL" id="VUNE01000001">
    <property type="protein sequence ID" value="MST62130.1"/>
    <property type="molecule type" value="Genomic_DNA"/>
</dbReference>
<keyword evidence="5 6" id="KW-0411">Iron-sulfur</keyword>
<evidence type="ECO:0000256" key="3">
    <source>
        <dbReference type="ARBA" id="ARBA00022840"/>
    </source>
</evidence>
<dbReference type="InterPro" id="IPR033756">
    <property type="entry name" value="YlxH/NBP35"/>
</dbReference>
<keyword evidence="2 6" id="KW-0547">Nucleotide-binding</keyword>
<name>A0A6N7WZL1_9FIRM</name>
<dbReference type="GO" id="GO:0005524">
    <property type="term" value="F:ATP binding"/>
    <property type="evidence" value="ECO:0007669"/>
    <property type="project" value="UniProtKB-UniRule"/>
</dbReference>
<evidence type="ECO:0000256" key="4">
    <source>
        <dbReference type="ARBA" id="ARBA00023004"/>
    </source>
</evidence>
<dbReference type="GO" id="GO:0051539">
    <property type="term" value="F:4 iron, 4 sulfur cluster binding"/>
    <property type="evidence" value="ECO:0007669"/>
    <property type="project" value="TreeGrafter"/>
</dbReference>
<dbReference type="GO" id="GO:0140663">
    <property type="term" value="F:ATP-dependent FeS chaperone activity"/>
    <property type="evidence" value="ECO:0007669"/>
    <property type="project" value="InterPro"/>
</dbReference>
<comment type="subunit">
    <text evidence="6">Homodimer.</text>
</comment>
<dbReference type="Proteomes" id="UP000440713">
    <property type="component" value="Unassembled WGS sequence"/>
</dbReference>
<dbReference type="HAMAP" id="MF_02040">
    <property type="entry name" value="Mrp_NBP35"/>
    <property type="match status" value="1"/>
</dbReference>
<dbReference type="GO" id="GO:0016226">
    <property type="term" value="P:iron-sulfur cluster assembly"/>
    <property type="evidence" value="ECO:0007669"/>
    <property type="project" value="InterPro"/>
</dbReference>
<dbReference type="RefSeq" id="WP_154537482.1">
    <property type="nucleotide sequence ID" value="NZ_JAXDWS010000016.1"/>
</dbReference>
<dbReference type="PROSITE" id="PS01215">
    <property type="entry name" value="MRP"/>
    <property type="match status" value="1"/>
</dbReference>
<dbReference type="Gene3D" id="3.40.50.300">
    <property type="entry name" value="P-loop containing nucleotide triphosphate hydrolases"/>
    <property type="match status" value="1"/>
</dbReference>
<comment type="caution">
    <text evidence="7">The sequence shown here is derived from an EMBL/GenBank/DDBJ whole genome shotgun (WGS) entry which is preliminary data.</text>
</comment>
<dbReference type="InterPro" id="IPR044304">
    <property type="entry name" value="NUBPL-like"/>
</dbReference>
<sequence length="277" mass="30423">MSEVNENAAIGNSSSPNNGNSNKIKNIIGVMSGKGGVGKSTVTTLIARELNNKGYKVGILDADITGPSIPRLMNMEDIRAFSSNNSIIPVVSDEGIKMISLNFLIEDENSPVIWRGPMIGNIVQQFYNDVLWEELDYLLIDMPPGTGDVALTVMQSIPLTGIVMVSIPQNLVSMIVAKAVNMANQLKVPVIGLVQNMSYVKCPGCSEKIEIFEAPEMEAFLSEMNLELLGELPMTKEIINYSRTNDSLSEDVRGTVEAMTEKIEVFCKKNKLRMFLR</sequence>
<keyword evidence="6" id="KW-0378">Hydrolase</keyword>
<evidence type="ECO:0000313" key="8">
    <source>
        <dbReference type="Proteomes" id="UP000440713"/>
    </source>
</evidence>
<proteinExistence type="inferred from homology"/>
<evidence type="ECO:0000256" key="6">
    <source>
        <dbReference type="HAMAP-Rule" id="MF_02040"/>
    </source>
</evidence>
<evidence type="ECO:0000256" key="5">
    <source>
        <dbReference type="ARBA" id="ARBA00023014"/>
    </source>
</evidence>
<comment type="similarity">
    <text evidence="6">Belongs to the Mrp/NBP35 ATP-binding proteins family.</text>
</comment>
<dbReference type="InterPro" id="IPR019591">
    <property type="entry name" value="Mrp/NBP35_ATP-bd"/>
</dbReference>
<gene>
    <name evidence="7" type="ORF">FYJ71_03960</name>
</gene>
<protein>
    <recommendedName>
        <fullName evidence="6">Iron-sulfur cluster carrier protein</fullName>
    </recommendedName>
</protein>
<dbReference type="AlphaFoldDB" id="A0A6N7WZL1"/>
<dbReference type="PANTHER" id="PTHR42961:SF2">
    <property type="entry name" value="IRON-SULFUR PROTEIN NUBPL"/>
    <property type="match status" value="1"/>
</dbReference>
<dbReference type="Pfam" id="PF10609">
    <property type="entry name" value="ParA"/>
    <property type="match status" value="1"/>
</dbReference>
<dbReference type="InterPro" id="IPR000808">
    <property type="entry name" value="Mrp-like_CS"/>
</dbReference>
<keyword evidence="3 6" id="KW-0067">ATP-binding</keyword>
<organism evidence="7 8">
    <name type="scientific">Peptostreptococcus porci</name>
    <dbReference type="NCBI Taxonomy" id="2652282"/>
    <lineage>
        <taxon>Bacteria</taxon>
        <taxon>Bacillati</taxon>
        <taxon>Bacillota</taxon>
        <taxon>Clostridia</taxon>
        <taxon>Peptostreptococcales</taxon>
        <taxon>Peptostreptococcaceae</taxon>
        <taxon>Peptostreptococcus</taxon>
    </lineage>
</organism>